<feature type="non-terminal residue" evidence="1">
    <location>
        <position position="125"/>
    </location>
</feature>
<evidence type="ECO:0000313" key="1">
    <source>
        <dbReference type="EMBL" id="PJC27924.1"/>
    </source>
</evidence>
<protein>
    <submittedName>
        <fullName evidence="1">Uncharacterized protein</fullName>
    </submittedName>
</protein>
<dbReference type="AlphaFoldDB" id="A0A2M8ES33"/>
<reference evidence="2" key="1">
    <citation type="submission" date="2017-09" db="EMBL/GenBank/DDBJ databases">
        <title>Depth-based differentiation of microbial function through sediment-hosted aquifers and enrichment of novel symbionts in the deep terrestrial subsurface.</title>
        <authorList>
            <person name="Probst A.J."/>
            <person name="Ladd B."/>
            <person name="Jarett J.K."/>
            <person name="Geller-Mcgrath D.E."/>
            <person name="Sieber C.M.K."/>
            <person name="Emerson J.B."/>
            <person name="Anantharaman K."/>
            <person name="Thomas B.C."/>
            <person name="Malmstrom R."/>
            <person name="Stieglmeier M."/>
            <person name="Klingl A."/>
            <person name="Woyke T."/>
            <person name="Ryan C.M."/>
            <person name="Banfield J.F."/>
        </authorList>
    </citation>
    <scope>NUCLEOTIDE SEQUENCE [LARGE SCALE GENOMIC DNA]</scope>
</reference>
<evidence type="ECO:0000313" key="2">
    <source>
        <dbReference type="Proteomes" id="UP000229816"/>
    </source>
</evidence>
<accession>A0A2M8ES33</accession>
<name>A0A2M8ES33_9BACT</name>
<gene>
    <name evidence="1" type="ORF">CO054_02955</name>
</gene>
<organism evidence="1 2">
    <name type="scientific">Candidatus Shapirobacteria bacterium CG_4_9_14_0_2_um_filter_39_11</name>
    <dbReference type="NCBI Taxonomy" id="1974478"/>
    <lineage>
        <taxon>Bacteria</taxon>
        <taxon>Candidatus Shapironibacteriota</taxon>
    </lineage>
</organism>
<dbReference type="Proteomes" id="UP000229816">
    <property type="component" value="Unassembled WGS sequence"/>
</dbReference>
<proteinExistence type="predicted"/>
<dbReference type="EMBL" id="PFSF01000067">
    <property type="protein sequence ID" value="PJC27924.1"/>
    <property type="molecule type" value="Genomic_DNA"/>
</dbReference>
<sequence length="125" mass="14145">MKNEKLQFKIQNYISKFKIFKFLIVVFSFSFLVFRFSSSAQAVTNPISYEITVSATIGESRLTLFGWTSPQSLVELQGQRVSESVIANEQGYFFFDRILLPAPRSPRSASGVGEVEPTYPELCLT</sequence>
<comment type="caution">
    <text evidence="1">The sequence shown here is derived from an EMBL/GenBank/DDBJ whole genome shotgun (WGS) entry which is preliminary data.</text>
</comment>